<dbReference type="GO" id="GO:0036297">
    <property type="term" value="P:interstrand cross-link repair"/>
    <property type="evidence" value="ECO:0007669"/>
    <property type="project" value="InterPro"/>
</dbReference>
<reference evidence="3" key="1">
    <citation type="submission" date="2021-06" db="EMBL/GenBank/DDBJ databases">
        <authorList>
            <person name="Kallberg Y."/>
            <person name="Tangrot J."/>
            <person name="Rosling A."/>
        </authorList>
    </citation>
    <scope>NUCLEOTIDE SEQUENCE</scope>
    <source>
        <strain evidence="3">CL551</strain>
    </source>
</reference>
<feature type="coiled-coil region" evidence="1">
    <location>
        <begin position="460"/>
        <end position="497"/>
    </location>
</feature>
<dbReference type="PANTHER" id="PTHR14890:SF1">
    <property type="entry name" value="FANCONI ANEMIA CORE COMPLEX-ASSOCIATED PROTEIN 100"/>
    <property type="match status" value="1"/>
</dbReference>
<dbReference type="InterPro" id="IPR029251">
    <property type="entry name" value="Faap100"/>
</dbReference>
<evidence type="ECO:0000313" key="4">
    <source>
        <dbReference type="Proteomes" id="UP000789342"/>
    </source>
</evidence>
<dbReference type="EMBL" id="CAJVPV010008462">
    <property type="protein sequence ID" value="CAG8630862.1"/>
    <property type="molecule type" value="Genomic_DNA"/>
</dbReference>
<feature type="compositionally biased region" description="Polar residues" evidence="2">
    <location>
        <begin position="124"/>
        <end position="133"/>
    </location>
</feature>
<dbReference type="Proteomes" id="UP000789342">
    <property type="component" value="Unassembled WGS sequence"/>
</dbReference>
<protein>
    <submittedName>
        <fullName evidence="3">391_t:CDS:1</fullName>
    </submittedName>
</protein>
<proteinExistence type="predicted"/>
<sequence>MESKILSSYQLPRPTGKKILIKCVASRDWLAVKVLSNRIHVFFREILREIWNFSNDPVEILQDKLYKPLEKENQSSVNFLVLTSDGSIWRIQSQAPKKRRNFEAELEESKDSPSRQVRKIDGSSGDSTTTQNVVHNRDYSTEFHSRLLPPSIITVTEGHKVFHQKNTCAIRSCNLFNTHGIMMMCHDGEIGFLSLINQTPTNKIIFQPETLVRSDPQNPQVTCLLCPYDPKKIGNANDPNFGSSSRISSELAMIAFGSPNLQQEMLLTGYSNGLICYQSLVIHAPSPGVVTALKEPIQSIYTLSLKRESVDESRIVRTPITEKLHNAFLIVGTKCTIALMAVATKTNGDSDKKSIAYKEYYVSEPIHSSFLFKNRLILAAGTGRIIVMNFDDIVFSGDKLVSLYTIPAYLPMGIVELCYHCDEDKSSNGGILYALSREGKLIRASFLMTNENKPKHLMNAAEMKNEIRIKLNRIAELSAQQDELEKINELLNGAIAARNMVIPELQRLYKRRDSAKDKSPPLKVECYPVTTSTSLAGSVVHRAYLKIRLTSNLGINWSQYWSLIIRMVNLNMSDSRSTKNSNDPFSVMSYSVSLGDMTVIWERDVEINLRYLQFPILIKLGLCFSPPTPMNTSNDEHYQSKSSYFFLLNVQYDILDFIKPCSTNILHRLQKERHFTVYPTMPEFVPPLDGNFFATRNEFRKTLESIVSIYGSNTIREEKPVSDFIESLNCGSAAIKFFLRASKNSDSKHTDAVDPSVDDAFDRCLTMLLGEAIEASSTYSSKLQEIVTKPDYAVFIAPLSLDPVIINLRRLDENCIEETVPLNSIPTELRIKCDSTETLLLVEEAILGRLEDFSSKDEAEMDIDEPVYRFVNQEVMDKISRIKHNRNELRKLHGIHMDSNNENPVNWEDLLKISEHLENDVKEVVNTVKAGIDNTWLGGVVEL</sequence>
<dbReference type="AlphaFoldDB" id="A0A9N9GW59"/>
<dbReference type="OrthoDB" id="2392308at2759"/>
<keyword evidence="4" id="KW-1185">Reference proteome</keyword>
<dbReference type="GO" id="GO:0005654">
    <property type="term" value="C:nucleoplasm"/>
    <property type="evidence" value="ECO:0007669"/>
    <property type="project" value="TreeGrafter"/>
</dbReference>
<feature type="compositionally biased region" description="Basic and acidic residues" evidence="2">
    <location>
        <begin position="101"/>
        <end position="121"/>
    </location>
</feature>
<comment type="caution">
    <text evidence="3">The sequence shown here is derived from an EMBL/GenBank/DDBJ whole genome shotgun (WGS) entry which is preliminary data.</text>
</comment>
<gene>
    <name evidence="3" type="ORF">AMORRO_LOCUS9079</name>
</gene>
<evidence type="ECO:0000256" key="2">
    <source>
        <dbReference type="SAM" id="MobiDB-lite"/>
    </source>
</evidence>
<name>A0A9N9GW59_9GLOM</name>
<dbReference type="PANTHER" id="PTHR14890">
    <property type="entry name" value="FANCONI ANEMIA CORE COMPLEX-ASSOCIATED PROTEIN 100"/>
    <property type="match status" value="1"/>
</dbReference>
<feature type="region of interest" description="Disordered" evidence="2">
    <location>
        <begin position="100"/>
        <end position="133"/>
    </location>
</feature>
<organism evidence="3 4">
    <name type="scientific">Acaulospora morrowiae</name>
    <dbReference type="NCBI Taxonomy" id="94023"/>
    <lineage>
        <taxon>Eukaryota</taxon>
        <taxon>Fungi</taxon>
        <taxon>Fungi incertae sedis</taxon>
        <taxon>Mucoromycota</taxon>
        <taxon>Glomeromycotina</taxon>
        <taxon>Glomeromycetes</taxon>
        <taxon>Diversisporales</taxon>
        <taxon>Acaulosporaceae</taxon>
        <taxon>Acaulospora</taxon>
    </lineage>
</organism>
<evidence type="ECO:0000256" key="1">
    <source>
        <dbReference type="SAM" id="Coils"/>
    </source>
</evidence>
<keyword evidence="1" id="KW-0175">Coiled coil</keyword>
<evidence type="ECO:0000313" key="3">
    <source>
        <dbReference type="EMBL" id="CAG8630862.1"/>
    </source>
</evidence>
<accession>A0A9N9GW59</accession>
<dbReference type="GO" id="GO:0043240">
    <property type="term" value="C:Fanconi anaemia nuclear complex"/>
    <property type="evidence" value="ECO:0007669"/>
    <property type="project" value="InterPro"/>
</dbReference>